<dbReference type="Proteomes" id="UP000821865">
    <property type="component" value="Chromosome 8"/>
</dbReference>
<dbReference type="EMBL" id="CM023477">
    <property type="protein sequence ID" value="KAH7937373.1"/>
    <property type="molecule type" value="Genomic_DNA"/>
</dbReference>
<name>A0ACB8C8Z2_DERSI</name>
<sequence length="179" mass="20124">MESGPSPGEALQGRRLRTTLPDVRPCPGRSVQKHRPTDHSSQQLPSLNPRDMVRMKEGAWAAKGQVVQATTYPRSYNIITKDRTILRRNQRHLLPTREAFRQRGLCESEEDLRQGADERSSAYSSNDAAESPATTGGIPASFNAPAGLQQNQEPALRRSTRERRPPQRLTYDRSFVHVP</sequence>
<keyword evidence="2" id="KW-1185">Reference proteome</keyword>
<proteinExistence type="predicted"/>
<evidence type="ECO:0000313" key="2">
    <source>
        <dbReference type="Proteomes" id="UP000821865"/>
    </source>
</evidence>
<evidence type="ECO:0000313" key="1">
    <source>
        <dbReference type="EMBL" id="KAH7937373.1"/>
    </source>
</evidence>
<comment type="caution">
    <text evidence="1">The sequence shown here is derived from an EMBL/GenBank/DDBJ whole genome shotgun (WGS) entry which is preliminary data.</text>
</comment>
<reference evidence="1" key="1">
    <citation type="submission" date="2020-05" db="EMBL/GenBank/DDBJ databases">
        <title>Large-scale comparative analyses of tick genomes elucidate their genetic diversity and vector capacities.</title>
        <authorList>
            <person name="Jia N."/>
            <person name="Wang J."/>
            <person name="Shi W."/>
            <person name="Du L."/>
            <person name="Sun Y."/>
            <person name="Zhan W."/>
            <person name="Jiang J."/>
            <person name="Wang Q."/>
            <person name="Zhang B."/>
            <person name="Ji P."/>
            <person name="Sakyi L.B."/>
            <person name="Cui X."/>
            <person name="Yuan T."/>
            <person name="Jiang B."/>
            <person name="Yang W."/>
            <person name="Lam T.T.-Y."/>
            <person name="Chang Q."/>
            <person name="Ding S."/>
            <person name="Wang X."/>
            <person name="Zhu J."/>
            <person name="Ruan X."/>
            <person name="Zhao L."/>
            <person name="Wei J."/>
            <person name="Que T."/>
            <person name="Du C."/>
            <person name="Cheng J."/>
            <person name="Dai P."/>
            <person name="Han X."/>
            <person name="Huang E."/>
            <person name="Gao Y."/>
            <person name="Liu J."/>
            <person name="Shao H."/>
            <person name="Ye R."/>
            <person name="Li L."/>
            <person name="Wei W."/>
            <person name="Wang X."/>
            <person name="Wang C."/>
            <person name="Yang T."/>
            <person name="Huo Q."/>
            <person name="Li W."/>
            <person name="Guo W."/>
            <person name="Chen H."/>
            <person name="Zhou L."/>
            <person name="Ni X."/>
            <person name="Tian J."/>
            <person name="Zhou Y."/>
            <person name="Sheng Y."/>
            <person name="Liu T."/>
            <person name="Pan Y."/>
            <person name="Xia L."/>
            <person name="Li J."/>
            <person name="Zhao F."/>
            <person name="Cao W."/>
        </authorList>
    </citation>
    <scope>NUCLEOTIDE SEQUENCE</scope>
    <source>
        <strain evidence="1">Dsil-2018</strain>
    </source>
</reference>
<organism evidence="1 2">
    <name type="scientific">Dermacentor silvarum</name>
    <name type="common">Tick</name>
    <dbReference type="NCBI Taxonomy" id="543639"/>
    <lineage>
        <taxon>Eukaryota</taxon>
        <taxon>Metazoa</taxon>
        <taxon>Ecdysozoa</taxon>
        <taxon>Arthropoda</taxon>
        <taxon>Chelicerata</taxon>
        <taxon>Arachnida</taxon>
        <taxon>Acari</taxon>
        <taxon>Parasitiformes</taxon>
        <taxon>Ixodida</taxon>
        <taxon>Ixodoidea</taxon>
        <taxon>Ixodidae</taxon>
        <taxon>Rhipicephalinae</taxon>
        <taxon>Dermacentor</taxon>
    </lineage>
</organism>
<gene>
    <name evidence="1" type="ORF">HPB49_011162</name>
</gene>
<accession>A0ACB8C8Z2</accession>
<protein>
    <submittedName>
        <fullName evidence="1">Uncharacterized protein</fullName>
    </submittedName>
</protein>